<dbReference type="RefSeq" id="WP_068913991.1">
    <property type="nucleotide sequence ID" value="NZ_MBEW02000022.1"/>
</dbReference>
<comment type="caution">
    <text evidence="7">The sequence shown here is derived from an EMBL/GenBank/DDBJ whole genome shotgun (WGS) entry which is preliminary data.</text>
</comment>
<dbReference type="PANTHER" id="PTHR46098:SF1">
    <property type="entry name" value="TRNA (CYTOSINE(38)-C(5))-METHYLTRANSFERASE"/>
    <property type="match status" value="1"/>
</dbReference>
<evidence type="ECO:0000313" key="7">
    <source>
        <dbReference type="EMBL" id="RDY20735.1"/>
    </source>
</evidence>
<dbReference type="Gene3D" id="3.90.120.10">
    <property type="entry name" value="DNA Methylase, subunit A, domain 2"/>
    <property type="match status" value="2"/>
</dbReference>
<evidence type="ECO:0000256" key="5">
    <source>
        <dbReference type="ARBA" id="ARBA00022747"/>
    </source>
</evidence>
<organism evidence="7 8">
    <name type="scientific">Criibacterium bergeronii</name>
    <dbReference type="NCBI Taxonomy" id="1871336"/>
    <lineage>
        <taxon>Bacteria</taxon>
        <taxon>Bacillati</taxon>
        <taxon>Bacillota</taxon>
        <taxon>Clostridia</taxon>
        <taxon>Peptostreptococcales</taxon>
        <taxon>Filifactoraceae</taxon>
        <taxon>Criibacterium</taxon>
    </lineage>
</organism>
<dbReference type="STRING" id="1871336.BBG48_05145"/>
<dbReference type="GO" id="GO:0003886">
    <property type="term" value="F:DNA (cytosine-5-)-methyltransferase activity"/>
    <property type="evidence" value="ECO:0007669"/>
    <property type="project" value="UniProtKB-EC"/>
</dbReference>
<dbReference type="PANTHER" id="PTHR46098">
    <property type="entry name" value="TRNA (CYTOSINE(38)-C(5))-METHYLTRANSFERASE"/>
    <property type="match status" value="1"/>
</dbReference>
<dbReference type="InterPro" id="IPR018117">
    <property type="entry name" value="C5_DNA_meth_AS"/>
</dbReference>
<evidence type="ECO:0000256" key="6">
    <source>
        <dbReference type="PROSITE-ProRule" id="PRU01016"/>
    </source>
</evidence>
<evidence type="ECO:0000256" key="1">
    <source>
        <dbReference type="ARBA" id="ARBA00011975"/>
    </source>
</evidence>
<accession>A0A371IJS6</accession>
<evidence type="ECO:0000256" key="2">
    <source>
        <dbReference type="ARBA" id="ARBA00022603"/>
    </source>
</evidence>
<dbReference type="GO" id="GO:0009307">
    <property type="term" value="P:DNA restriction-modification system"/>
    <property type="evidence" value="ECO:0007669"/>
    <property type="project" value="UniProtKB-KW"/>
</dbReference>
<evidence type="ECO:0000313" key="8">
    <source>
        <dbReference type="Proteomes" id="UP000093352"/>
    </source>
</evidence>
<proteinExistence type="inferred from homology"/>
<keyword evidence="4 6" id="KW-0949">S-adenosyl-L-methionine</keyword>
<comment type="similarity">
    <text evidence="6">Belongs to the class I-like SAM-binding methyltransferase superfamily. C5-methyltransferase family.</text>
</comment>
<evidence type="ECO:0000256" key="4">
    <source>
        <dbReference type="ARBA" id="ARBA00022691"/>
    </source>
</evidence>
<evidence type="ECO:0000256" key="3">
    <source>
        <dbReference type="ARBA" id="ARBA00022679"/>
    </source>
</evidence>
<protein>
    <recommendedName>
        <fullName evidence="1">DNA (cytosine-5-)-methyltransferase</fullName>
        <ecNumber evidence="1">2.1.1.37</ecNumber>
    </recommendedName>
</protein>
<feature type="active site" evidence="6">
    <location>
        <position position="75"/>
    </location>
</feature>
<dbReference type="Gene3D" id="3.40.50.150">
    <property type="entry name" value="Vaccinia Virus protein VP39"/>
    <property type="match status" value="2"/>
</dbReference>
<dbReference type="InterPro" id="IPR050750">
    <property type="entry name" value="C5-MTase"/>
</dbReference>
<dbReference type="SUPFAM" id="SSF53335">
    <property type="entry name" value="S-adenosyl-L-methionine-dependent methyltransferases"/>
    <property type="match status" value="1"/>
</dbReference>
<dbReference type="InterPro" id="IPR029063">
    <property type="entry name" value="SAM-dependent_MTases_sf"/>
</dbReference>
<dbReference type="PROSITE" id="PS51679">
    <property type="entry name" value="SAM_MT_C5"/>
    <property type="match status" value="1"/>
</dbReference>
<dbReference type="AlphaFoldDB" id="A0A371IJS6"/>
<gene>
    <name evidence="7" type="primary">dcm</name>
    <name evidence="7" type="ORF">BBG48_008610</name>
</gene>
<keyword evidence="8" id="KW-1185">Reference proteome</keyword>
<keyword evidence="2 6" id="KW-0489">Methyltransferase</keyword>
<dbReference type="InterPro" id="IPR001525">
    <property type="entry name" value="C5_MeTfrase"/>
</dbReference>
<dbReference type="NCBIfam" id="TIGR00675">
    <property type="entry name" value="dcm"/>
    <property type="match status" value="1"/>
</dbReference>
<dbReference type="EMBL" id="MBEW02000022">
    <property type="protein sequence ID" value="RDY20735.1"/>
    <property type="molecule type" value="Genomic_DNA"/>
</dbReference>
<dbReference type="Proteomes" id="UP000093352">
    <property type="component" value="Unassembled WGS sequence"/>
</dbReference>
<name>A0A371IJS6_9FIRM</name>
<keyword evidence="5" id="KW-0680">Restriction system</keyword>
<sequence>MNILSLFDGTSAGRLAAQRAGLPINKYYASEIDKYAIAVSKKNYPDIIHLGNVEDYQEWDIDFGKIDLLLGGSPCQGFSIAGKQLNFEDPRSKLFFEYVEILKKIREKNPNVLFLLENVRMKKEFQNIISEHLGVEPIEINSNLVSAQNRKRLYWTNIPNIKQPEDKGIMLKDIVHEKADIDFAVSETWCKWFKRKAQYYIDKSYVAVSPEKAITMTARQIMSWNGNFIYECLEEYIVPFDKTLKILEKEVEKGKVGYFKTDSQGNRIYYIHDKAVTLCGQAGGRGAKTGLYLFGCITPDRVNKRQNGQRFNEGQKFYTLTAQDKHGVLVEGYIRKLTPIECERLQTLPDDYTNAEIDAKPISDSQRYKMLGNGWTVGVIAHILKGIKTENEQI</sequence>
<dbReference type="GO" id="GO:0032259">
    <property type="term" value="P:methylation"/>
    <property type="evidence" value="ECO:0007669"/>
    <property type="project" value="UniProtKB-KW"/>
</dbReference>
<keyword evidence="3 6" id="KW-0808">Transferase</keyword>
<dbReference type="PROSITE" id="PS00094">
    <property type="entry name" value="C5_MTASE_1"/>
    <property type="match status" value="1"/>
</dbReference>
<dbReference type="Pfam" id="PF00145">
    <property type="entry name" value="DNA_methylase"/>
    <property type="match status" value="1"/>
</dbReference>
<reference evidence="7 8" key="1">
    <citation type="journal article" date="2016" name="Genome Announc.">
        <title>Draft Genome Sequence of Criibacterium bergeronii gen. nov., sp. nov., Strain CCRI-22567T, Isolated from a Vaginal Sample from a Woman with Bacterial Vaginosis.</title>
        <authorList>
            <person name="Maheux A.F."/>
            <person name="Berube E."/>
            <person name="Boudreau D.K."/>
            <person name="Raymond F."/>
            <person name="Corbeil J."/>
            <person name="Roy P.H."/>
            <person name="Boissinot M."/>
            <person name="Omar R.F."/>
        </authorList>
    </citation>
    <scope>NUCLEOTIDE SEQUENCE [LARGE SCALE GENOMIC DNA]</scope>
    <source>
        <strain evidence="7 8">CCRI-22567</strain>
    </source>
</reference>
<dbReference type="EC" id="2.1.1.37" evidence="1"/>